<evidence type="ECO:0000256" key="6">
    <source>
        <dbReference type="ARBA" id="ARBA00022825"/>
    </source>
</evidence>
<dbReference type="Pfam" id="PF13365">
    <property type="entry name" value="Trypsin_2"/>
    <property type="match status" value="1"/>
</dbReference>
<dbReference type="AlphaFoldDB" id="A0AAW5JZ52"/>
<dbReference type="InterPro" id="IPR001940">
    <property type="entry name" value="Peptidase_S1C"/>
</dbReference>
<dbReference type="PRINTS" id="PR00834">
    <property type="entry name" value="PROTEASES2C"/>
</dbReference>
<accession>A0AAW5JZ52</accession>
<evidence type="ECO:0000256" key="9">
    <source>
        <dbReference type="SAM" id="MobiDB-lite"/>
    </source>
</evidence>
<dbReference type="SUPFAM" id="SSF50156">
    <property type="entry name" value="PDZ domain-like"/>
    <property type="match status" value="2"/>
</dbReference>
<keyword evidence="2" id="KW-0645">Protease</keyword>
<feature type="active site" description="Charge relay system" evidence="7">
    <location>
        <position position="176"/>
    </location>
</feature>
<dbReference type="PANTHER" id="PTHR22939:SF129">
    <property type="entry name" value="SERINE PROTEASE HTRA2, MITOCHONDRIAL"/>
    <property type="match status" value="1"/>
</dbReference>
<evidence type="ECO:0000256" key="4">
    <source>
        <dbReference type="ARBA" id="ARBA00022737"/>
    </source>
</evidence>
<feature type="active site" description="Charge relay system" evidence="7">
    <location>
        <position position="251"/>
    </location>
</feature>
<dbReference type="EMBL" id="JANFYT010000009">
    <property type="protein sequence ID" value="MCQ4813840.1"/>
    <property type="molecule type" value="Genomic_DNA"/>
</dbReference>
<evidence type="ECO:0000256" key="2">
    <source>
        <dbReference type="ARBA" id="ARBA00022670"/>
    </source>
</evidence>
<dbReference type="RefSeq" id="WP_008712776.1">
    <property type="nucleotide sequence ID" value="NZ_CABKQM010000008.1"/>
</dbReference>
<keyword evidence="12" id="KW-1185">Reference proteome</keyword>
<comment type="similarity">
    <text evidence="1">Belongs to the peptidase S1C family.</text>
</comment>
<dbReference type="Gene3D" id="2.40.10.120">
    <property type="match status" value="1"/>
</dbReference>
<dbReference type="Pfam" id="PF00595">
    <property type="entry name" value="PDZ"/>
    <property type="match status" value="1"/>
</dbReference>
<dbReference type="Proteomes" id="UP001205919">
    <property type="component" value="Unassembled WGS sequence"/>
</dbReference>
<gene>
    <name evidence="11" type="ORF">NE630_05275</name>
</gene>
<keyword evidence="5 11" id="KW-0378">Hydrolase</keyword>
<dbReference type="Gene3D" id="2.30.42.10">
    <property type="match status" value="2"/>
</dbReference>
<dbReference type="SUPFAM" id="SSF50494">
    <property type="entry name" value="Trypsin-like serine proteases"/>
    <property type="match status" value="1"/>
</dbReference>
<name>A0AAW5JZ52_9BACT</name>
<feature type="domain" description="PDZ" evidence="10">
    <location>
        <begin position="422"/>
        <end position="500"/>
    </location>
</feature>
<dbReference type="PANTHER" id="PTHR22939">
    <property type="entry name" value="SERINE PROTEASE FAMILY S1C HTRA-RELATED"/>
    <property type="match status" value="1"/>
</dbReference>
<evidence type="ECO:0000256" key="5">
    <source>
        <dbReference type="ARBA" id="ARBA00022801"/>
    </source>
</evidence>
<reference evidence="11 12" key="1">
    <citation type="submission" date="2022-06" db="EMBL/GenBank/DDBJ databases">
        <title>Isolation of gut microbiota from human fecal samples.</title>
        <authorList>
            <person name="Pamer E.G."/>
            <person name="Barat B."/>
            <person name="Waligurski E."/>
            <person name="Medina S."/>
            <person name="Paddock L."/>
            <person name="Mostad J."/>
        </authorList>
    </citation>
    <scope>NUCLEOTIDE SEQUENCE [LARGE SCALE GENOMIC DNA]</scope>
    <source>
        <strain evidence="11 12">DFI.9.90</strain>
    </source>
</reference>
<keyword evidence="3" id="KW-0732">Signal</keyword>
<evidence type="ECO:0000313" key="12">
    <source>
        <dbReference type="Proteomes" id="UP001205919"/>
    </source>
</evidence>
<keyword evidence="4" id="KW-0677">Repeat</keyword>
<feature type="active site" description="Charge relay system" evidence="7">
    <location>
        <position position="146"/>
    </location>
</feature>
<dbReference type="InterPro" id="IPR011782">
    <property type="entry name" value="Pept_S1C_Do"/>
</dbReference>
<dbReference type="EC" id="3.4.21.107" evidence="11"/>
<feature type="domain" description="PDZ" evidence="10">
    <location>
        <begin position="292"/>
        <end position="358"/>
    </location>
</feature>
<evidence type="ECO:0000256" key="3">
    <source>
        <dbReference type="ARBA" id="ARBA00022729"/>
    </source>
</evidence>
<comment type="caution">
    <text evidence="11">The sequence shown here is derived from an EMBL/GenBank/DDBJ whole genome shotgun (WGS) entry which is preliminary data.</text>
</comment>
<protein>
    <submittedName>
        <fullName evidence="11">Do family serine endopeptidase</fullName>
        <ecNumber evidence="11">3.4.21.107</ecNumber>
    </submittedName>
</protein>
<feature type="binding site" evidence="8">
    <location>
        <position position="146"/>
    </location>
    <ligand>
        <name>substrate</name>
    </ligand>
</feature>
<dbReference type="InterPro" id="IPR001478">
    <property type="entry name" value="PDZ"/>
</dbReference>
<feature type="binding site" evidence="8">
    <location>
        <position position="85"/>
    </location>
    <ligand>
        <name>substrate</name>
    </ligand>
</feature>
<dbReference type="PROSITE" id="PS50106">
    <property type="entry name" value="PDZ"/>
    <property type="match status" value="2"/>
</dbReference>
<dbReference type="NCBIfam" id="TIGR02037">
    <property type="entry name" value="degP_htrA_DO"/>
    <property type="match status" value="1"/>
</dbReference>
<evidence type="ECO:0000256" key="8">
    <source>
        <dbReference type="PIRSR" id="PIRSR611782-2"/>
    </source>
</evidence>
<feature type="region of interest" description="Disordered" evidence="9">
    <location>
        <begin position="399"/>
        <end position="421"/>
    </location>
</feature>
<dbReference type="InterPro" id="IPR036034">
    <property type="entry name" value="PDZ_sf"/>
</dbReference>
<feature type="binding site" evidence="8">
    <location>
        <position position="176"/>
    </location>
    <ligand>
        <name>substrate</name>
    </ligand>
</feature>
<sequence>MEKFNLNSGLKKFGTAALAALVLFAGGAAGSYIATRYTVTEAGVGVAANPGGAASASAPTVFDQKNPYVAIVKRSSPAVVNIDVETMVTEQPVVNPFQGNPFFEEFFGEEFFGPQQRQSQPRKVPRRGKGSGFIVSKEGYILTNNHVVEDADKIKVTLLDGRTFDAKKVGQDPTFDLAVIQIKAKDLPVLPLGDSGATEVGEQVVAIGNPHGFENTVTAGIISAKNRTLQAPGINFQGFLQTDAAINPGNSGGPLIDLNGNVIGINTAIVPYAQGIGFAVPVNMAKQIMDDLIKHGEVRRGWLGVTVQPLTASLVEAYKIPVKEGSIIADVQKGSPAEKFGLRRGDVITAVGDSKIKNSEDVVFAVRNKLAGEKVPFEIYRDGKKMTVEVTLGDMDSIKGARRQSSNPRGGQQSAPQESTQMGVTVVVNSPEFSRQHDLSETGGVVVTKIAQGSQGQRLGLRPGDVILEINRQKINSIADWERMMSAKKGALGLLVSRDGQTLFISVGK</sequence>
<dbReference type="Pfam" id="PF13180">
    <property type="entry name" value="PDZ_2"/>
    <property type="match status" value="1"/>
</dbReference>
<feature type="binding site" evidence="8">
    <location>
        <begin position="249"/>
        <end position="251"/>
    </location>
    <ligand>
        <name>substrate</name>
    </ligand>
</feature>
<evidence type="ECO:0000259" key="10">
    <source>
        <dbReference type="PROSITE" id="PS50106"/>
    </source>
</evidence>
<evidence type="ECO:0000256" key="7">
    <source>
        <dbReference type="PIRSR" id="PIRSR611782-1"/>
    </source>
</evidence>
<proteinExistence type="inferred from homology"/>
<dbReference type="GO" id="GO:0004252">
    <property type="term" value="F:serine-type endopeptidase activity"/>
    <property type="evidence" value="ECO:0007669"/>
    <property type="project" value="InterPro"/>
</dbReference>
<dbReference type="CDD" id="cd10839">
    <property type="entry name" value="cpPDZ1_DegP-like"/>
    <property type="match status" value="1"/>
</dbReference>
<dbReference type="InterPro" id="IPR009003">
    <property type="entry name" value="Peptidase_S1_PA"/>
</dbReference>
<keyword evidence="6" id="KW-0720">Serine protease</keyword>
<evidence type="ECO:0000256" key="1">
    <source>
        <dbReference type="ARBA" id="ARBA00010541"/>
    </source>
</evidence>
<feature type="compositionally biased region" description="Polar residues" evidence="9">
    <location>
        <begin position="403"/>
        <end position="421"/>
    </location>
</feature>
<dbReference type="SMART" id="SM00228">
    <property type="entry name" value="PDZ"/>
    <property type="match status" value="2"/>
</dbReference>
<dbReference type="GO" id="GO:0006508">
    <property type="term" value="P:proteolysis"/>
    <property type="evidence" value="ECO:0007669"/>
    <property type="project" value="UniProtKB-KW"/>
</dbReference>
<organism evidence="11 12">
    <name type="scientific">Cloacibacillus evryensis</name>
    <dbReference type="NCBI Taxonomy" id="508460"/>
    <lineage>
        <taxon>Bacteria</taxon>
        <taxon>Thermotogati</taxon>
        <taxon>Synergistota</taxon>
        <taxon>Synergistia</taxon>
        <taxon>Synergistales</taxon>
        <taxon>Synergistaceae</taxon>
        <taxon>Cloacibacillus</taxon>
    </lineage>
</organism>
<evidence type="ECO:0000313" key="11">
    <source>
        <dbReference type="EMBL" id="MCQ4813840.1"/>
    </source>
</evidence>